<dbReference type="OrthoDB" id="9805918at2"/>
<dbReference type="Gene3D" id="3.40.50.300">
    <property type="entry name" value="P-loop containing nucleotide triphosphate hydrolases"/>
    <property type="match status" value="1"/>
</dbReference>
<proteinExistence type="inferred from homology"/>
<evidence type="ECO:0000313" key="12">
    <source>
        <dbReference type="Proteomes" id="UP000195514"/>
    </source>
</evidence>
<evidence type="ECO:0000256" key="7">
    <source>
        <dbReference type="PROSITE-ProRule" id="PRU01050"/>
    </source>
</evidence>
<dbReference type="InterPro" id="IPR005662">
    <property type="entry name" value="GTPase_Era-like"/>
</dbReference>
<evidence type="ECO:0000256" key="1">
    <source>
        <dbReference type="ARBA" id="ARBA00007921"/>
    </source>
</evidence>
<dbReference type="InterPro" id="IPR009019">
    <property type="entry name" value="KH_sf_prok-type"/>
</dbReference>
<dbReference type="KEGG" id="abat:CFX1CAM_1538"/>
<keyword evidence="6" id="KW-0699">rRNA-binding</keyword>
<dbReference type="GO" id="GO:0005829">
    <property type="term" value="C:cytosol"/>
    <property type="evidence" value="ECO:0007669"/>
    <property type="project" value="TreeGrafter"/>
</dbReference>
<keyword evidence="6" id="KW-0472">Membrane</keyword>
<keyword evidence="6" id="KW-0963">Cytoplasm</keyword>
<dbReference type="AlphaFoldDB" id="A0A1Y6K4L0"/>
<dbReference type="GO" id="GO:0070181">
    <property type="term" value="F:small ribosomal subunit rRNA binding"/>
    <property type="evidence" value="ECO:0007669"/>
    <property type="project" value="UniProtKB-UniRule"/>
</dbReference>
<feature type="region of interest" description="G4" evidence="7">
    <location>
        <begin position="132"/>
        <end position="135"/>
    </location>
</feature>
<feature type="domain" description="KH type-2" evidence="9">
    <location>
        <begin position="213"/>
        <end position="290"/>
    </location>
</feature>
<dbReference type="Proteomes" id="UP000195514">
    <property type="component" value="Chromosome I"/>
</dbReference>
<reference evidence="12" key="1">
    <citation type="submission" date="2017-05" db="EMBL/GenBank/DDBJ databases">
        <authorList>
            <person name="Kirkegaard R."/>
            <person name="Mcilroy J S."/>
        </authorList>
    </citation>
    <scope>NUCLEOTIDE SEQUENCE [LARGE SCALE GENOMIC DNA]</scope>
</reference>
<dbReference type="CDD" id="cd04163">
    <property type="entry name" value="Era"/>
    <property type="match status" value="1"/>
</dbReference>
<comment type="subunit">
    <text evidence="6">Monomer.</text>
</comment>
<protein>
    <recommendedName>
        <fullName evidence="2 6">GTPase Era</fullName>
    </recommendedName>
</protein>
<dbReference type="NCBIfam" id="NF000908">
    <property type="entry name" value="PRK00089.1"/>
    <property type="match status" value="1"/>
</dbReference>
<dbReference type="InterPro" id="IPR004044">
    <property type="entry name" value="KH_dom_type_2"/>
</dbReference>
<dbReference type="InterPro" id="IPR027417">
    <property type="entry name" value="P-loop_NTPase"/>
</dbReference>
<evidence type="ECO:0000256" key="3">
    <source>
        <dbReference type="ARBA" id="ARBA00022741"/>
    </source>
</evidence>
<dbReference type="GO" id="GO:0003924">
    <property type="term" value="F:GTPase activity"/>
    <property type="evidence" value="ECO:0007669"/>
    <property type="project" value="UniProtKB-UniRule"/>
</dbReference>
<dbReference type="EMBL" id="LT859958">
    <property type="protein sequence ID" value="SMX54603.1"/>
    <property type="molecule type" value="Genomic_DNA"/>
</dbReference>
<name>A0A1Y6K4L0_9CHLR</name>
<evidence type="ECO:0000313" key="11">
    <source>
        <dbReference type="EMBL" id="SMX54603.1"/>
    </source>
</evidence>
<dbReference type="InterPro" id="IPR030388">
    <property type="entry name" value="G_ERA_dom"/>
</dbReference>
<sequence>MTSHDGLDFGGYKSGYVALLGKPNVGKSTLLNGYLGQKVAAVSIKPQTTRRRQLGILTTEDAQIIFVDTPGLHKGGYKLSNFINQEACYALMDADLILFMVDVSQLPDEDDRWLAQEVAEKAQKTQKLLVLNKTDRVDSTVAEQNALAYVELLDFVDRIYISAITTRGQDALLKRVIELLPEGPQYFPDDQITDIYERNIAEDLIRSTALTFLRDEVPYGLYVRVDDYKLRENDVLYIHATLIVDRESHKGIVIGRGGSMIKQISTVARREIEEMSGNPVFLELKVKVVKNWRNDQNFLRQYGLSHD</sequence>
<dbReference type="InterPro" id="IPR015946">
    <property type="entry name" value="KH_dom-like_a/b"/>
</dbReference>
<keyword evidence="12" id="KW-1185">Reference proteome</keyword>
<feature type="binding site" evidence="6">
    <location>
        <begin position="132"/>
        <end position="135"/>
    </location>
    <ligand>
        <name>GTP</name>
        <dbReference type="ChEBI" id="CHEBI:37565"/>
    </ligand>
</feature>
<dbReference type="SUPFAM" id="SSF52540">
    <property type="entry name" value="P-loop containing nucleoside triphosphate hydrolases"/>
    <property type="match status" value="1"/>
</dbReference>
<keyword evidence="6" id="KW-1003">Cell membrane</keyword>
<dbReference type="NCBIfam" id="TIGR00231">
    <property type="entry name" value="small_GTP"/>
    <property type="match status" value="1"/>
</dbReference>
<dbReference type="Pfam" id="PF07650">
    <property type="entry name" value="KH_2"/>
    <property type="match status" value="1"/>
</dbReference>
<keyword evidence="4 6" id="KW-0694">RNA-binding</keyword>
<dbReference type="Gene3D" id="3.30.300.20">
    <property type="match status" value="1"/>
</dbReference>
<evidence type="ECO:0000256" key="4">
    <source>
        <dbReference type="ARBA" id="ARBA00022884"/>
    </source>
</evidence>
<feature type="region of interest" description="G3" evidence="7">
    <location>
        <begin position="68"/>
        <end position="71"/>
    </location>
</feature>
<keyword evidence="6" id="KW-0690">Ribosome biogenesis</keyword>
<dbReference type="RefSeq" id="WP_087862432.1">
    <property type="nucleotide sequence ID" value="NZ_LT859958.1"/>
</dbReference>
<dbReference type="HAMAP" id="MF_00367">
    <property type="entry name" value="GTPase_Era"/>
    <property type="match status" value="1"/>
</dbReference>
<feature type="binding site" evidence="6">
    <location>
        <begin position="68"/>
        <end position="72"/>
    </location>
    <ligand>
        <name>GTP</name>
        <dbReference type="ChEBI" id="CHEBI:37565"/>
    </ligand>
</feature>
<dbReference type="InterPro" id="IPR005225">
    <property type="entry name" value="Small_GTP-bd"/>
</dbReference>
<dbReference type="GO" id="GO:0005525">
    <property type="term" value="F:GTP binding"/>
    <property type="evidence" value="ECO:0007669"/>
    <property type="project" value="UniProtKB-UniRule"/>
</dbReference>
<comment type="function">
    <text evidence="6">An essential GTPase that binds both GDP and GTP, with rapid nucleotide exchange. Plays a role in 16S rRNA processing and 30S ribosomal subunit biogenesis and possibly also in cell cycle regulation and energy metabolism.</text>
</comment>
<feature type="binding site" evidence="6">
    <location>
        <begin position="21"/>
        <end position="28"/>
    </location>
    <ligand>
        <name>GTP</name>
        <dbReference type="ChEBI" id="CHEBI:37565"/>
    </ligand>
</feature>
<comment type="similarity">
    <text evidence="1 6 7 8">Belongs to the TRAFAC class TrmE-Era-EngA-EngB-Septin-like GTPase superfamily. Era GTPase family.</text>
</comment>
<dbReference type="PANTHER" id="PTHR42698">
    <property type="entry name" value="GTPASE ERA"/>
    <property type="match status" value="1"/>
</dbReference>
<dbReference type="PRINTS" id="PR00326">
    <property type="entry name" value="GTP1OBG"/>
</dbReference>
<evidence type="ECO:0000256" key="2">
    <source>
        <dbReference type="ARBA" id="ARBA00020484"/>
    </source>
</evidence>
<dbReference type="PANTHER" id="PTHR42698:SF1">
    <property type="entry name" value="GTPASE ERA, MITOCHONDRIAL"/>
    <property type="match status" value="1"/>
</dbReference>
<dbReference type="Pfam" id="PF01926">
    <property type="entry name" value="MMR_HSR1"/>
    <property type="match status" value="1"/>
</dbReference>
<dbReference type="PROSITE" id="PS51713">
    <property type="entry name" value="G_ERA"/>
    <property type="match status" value="1"/>
</dbReference>
<dbReference type="GO" id="GO:0005886">
    <property type="term" value="C:plasma membrane"/>
    <property type="evidence" value="ECO:0007669"/>
    <property type="project" value="UniProtKB-SubCell"/>
</dbReference>
<keyword evidence="3 6" id="KW-0547">Nucleotide-binding</keyword>
<dbReference type="GO" id="GO:0043024">
    <property type="term" value="F:ribosomal small subunit binding"/>
    <property type="evidence" value="ECO:0007669"/>
    <property type="project" value="TreeGrafter"/>
</dbReference>
<dbReference type="PROSITE" id="PS50823">
    <property type="entry name" value="KH_TYPE_2"/>
    <property type="match status" value="1"/>
</dbReference>
<evidence type="ECO:0000256" key="6">
    <source>
        <dbReference type="HAMAP-Rule" id="MF_00367"/>
    </source>
</evidence>
<organism evidence="11 12">
    <name type="scientific">Candidatus Brevifilum fermentans</name>
    <dbReference type="NCBI Taxonomy" id="1986204"/>
    <lineage>
        <taxon>Bacteria</taxon>
        <taxon>Bacillati</taxon>
        <taxon>Chloroflexota</taxon>
        <taxon>Anaerolineae</taxon>
        <taxon>Anaerolineales</taxon>
        <taxon>Anaerolineaceae</taxon>
        <taxon>Candidatus Brevifilum</taxon>
    </lineage>
</organism>
<dbReference type="GO" id="GO:0000028">
    <property type="term" value="P:ribosomal small subunit assembly"/>
    <property type="evidence" value="ECO:0007669"/>
    <property type="project" value="TreeGrafter"/>
</dbReference>
<evidence type="ECO:0000256" key="5">
    <source>
        <dbReference type="ARBA" id="ARBA00023134"/>
    </source>
</evidence>
<evidence type="ECO:0000259" key="9">
    <source>
        <dbReference type="PROSITE" id="PS50823"/>
    </source>
</evidence>
<evidence type="ECO:0000256" key="8">
    <source>
        <dbReference type="RuleBase" id="RU003761"/>
    </source>
</evidence>
<evidence type="ECO:0000259" key="10">
    <source>
        <dbReference type="PROSITE" id="PS51713"/>
    </source>
</evidence>
<gene>
    <name evidence="6 11" type="primary">era</name>
    <name evidence="11" type="ORF">CFX1CAM_1538</name>
</gene>
<feature type="region of interest" description="G5" evidence="7">
    <location>
        <begin position="161"/>
        <end position="163"/>
    </location>
</feature>
<keyword evidence="5 6" id="KW-0342">GTP-binding</keyword>
<comment type="subcellular location">
    <subcellularLocation>
        <location evidence="6">Cytoplasm</location>
    </subcellularLocation>
    <subcellularLocation>
        <location evidence="6">Cell membrane</location>
        <topology evidence="6">Peripheral membrane protein</topology>
    </subcellularLocation>
</comment>
<dbReference type="InterPro" id="IPR006073">
    <property type="entry name" value="GTP-bd"/>
</dbReference>
<feature type="region of interest" description="G2" evidence="7">
    <location>
        <begin position="47"/>
        <end position="51"/>
    </location>
</feature>
<feature type="domain" description="Era-type G" evidence="10">
    <location>
        <begin position="13"/>
        <end position="182"/>
    </location>
</feature>
<dbReference type="NCBIfam" id="TIGR00436">
    <property type="entry name" value="era"/>
    <property type="match status" value="1"/>
</dbReference>
<accession>A0A1Y6K4L0</accession>
<dbReference type="SUPFAM" id="SSF54814">
    <property type="entry name" value="Prokaryotic type KH domain (KH-domain type II)"/>
    <property type="match status" value="1"/>
</dbReference>
<dbReference type="CDD" id="cd22534">
    <property type="entry name" value="KH-II_Era"/>
    <property type="match status" value="1"/>
</dbReference>
<feature type="region of interest" description="G1" evidence="7">
    <location>
        <begin position="21"/>
        <end position="28"/>
    </location>
</feature>